<organism evidence="1 2">
    <name type="scientific">Allacma fusca</name>
    <dbReference type="NCBI Taxonomy" id="39272"/>
    <lineage>
        <taxon>Eukaryota</taxon>
        <taxon>Metazoa</taxon>
        <taxon>Ecdysozoa</taxon>
        <taxon>Arthropoda</taxon>
        <taxon>Hexapoda</taxon>
        <taxon>Collembola</taxon>
        <taxon>Symphypleona</taxon>
        <taxon>Sminthuridae</taxon>
        <taxon>Allacma</taxon>
    </lineage>
</organism>
<feature type="non-terminal residue" evidence="1">
    <location>
        <position position="95"/>
    </location>
</feature>
<dbReference type="AlphaFoldDB" id="A0A8J2JAW6"/>
<sequence>FSTDDDNEVKIIVRNAVQGPVDAKYEIYDSSKIIEIFAKKKTIAETHVELLCKSWEYIQGLKFASDTLAPDPDPEVVKIVDGGDQANRIDVVFMG</sequence>
<reference evidence="1" key="1">
    <citation type="submission" date="2021-06" db="EMBL/GenBank/DDBJ databases">
        <authorList>
            <person name="Hodson N. C."/>
            <person name="Mongue J. A."/>
            <person name="Jaron S. K."/>
        </authorList>
    </citation>
    <scope>NUCLEOTIDE SEQUENCE</scope>
</reference>
<dbReference type="OrthoDB" id="2961863at2759"/>
<protein>
    <submittedName>
        <fullName evidence="1">Uncharacterized protein</fullName>
    </submittedName>
</protein>
<name>A0A8J2JAW6_9HEXA</name>
<dbReference type="Proteomes" id="UP000708208">
    <property type="component" value="Unassembled WGS sequence"/>
</dbReference>
<accession>A0A8J2JAW6</accession>
<feature type="non-terminal residue" evidence="1">
    <location>
        <position position="1"/>
    </location>
</feature>
<dbReference type="EMBL" id="CAJVCH010043690">
    <property type="protein sequence ID" value="CAG7717156.1"/>
    <property type="molecule type" value="Genomic_DNA"/>
</dbReference>
<comment type="caution">
    <text evidence="1">The sequence shown here is derived from an EMBL/GenBank/DDBJ whole genome shotgun (WGS) entry which is preliminary data.</text>
</comment>
<proteinExistence type="predicted"/>
<evidence type="ECO:0000313" key="1">
    <source>
        <dbReference type="EMBL" id="CAG7717156.1"/>
    </source>
</evidence>
<evidence type="ECO:0000313" key="2">
    <source>
        <dbReference type="Proteomes" id="UP000708208"/>
    </source>
</evidence>
<keyword evidence="2" id="KW-1185">Reference proteome</keyword>
<gene>
    <name evidence="1" type="ORF">AFUS01_LOCUS6629</name>
</gene>